<accession>A0A1A8W5Q7</accession>
<evidence type="ECO:0000256" key="5">
    <source>
        <dbReference type="SAM" id="Phobius"/>
    </source>
</evidence>
<dbReference type="Proteomes" id="UP000078560">
    <property type="component" value="Unassembled WGS sequence"/>
</dbReference>
<sequence length="404" mass="46022">MCEKTEEFTKGTVTQTKSKLSYTESKNIFVNNENSMSVHNISMNAVLCSTLNLDSIYRYFANCIYNPREFKCMRIDVPVSLKTVNKYVNYLREKRERGKRERVMEEMEREELEKCSREQLKKEEKDEAKEKKEDEIDVAEIVTEQCNNEVPEEGKVSPPEKVNKDTGIHESDIPNNEIPAAESATLSDDFFLKGGYEKLVSNDFSEHYNDNVGEKLVINVSIFSNGKIICTGNNSIEACKIAMKKVEKKLKFLNFKNIKLKKITITNILAVYNVGFSIVLPLFAQFYKNVSKLRNALYYSPVTSHGKHGAVDYDPNVFPACKVKIALTNEDEKNASERREQNDCTYAWCSAKSTADKEKSKVDIVSASIFSTGNITLTGGKSYENLQRCIDILLPYLIKSKSQH</sequence>
<keyword evidence="5" id="KW-0472">Membrane</keyword>
<dbReference type="AlphaFoldDB" id="A0A1A8W5Q7"/>
<gene>
    <name evidence="6" type="ORF">POVCU2_0042130</name>
</gene>
<protein>
    <submittedName>
        <fullName evidence="6">Transcription initiation TFIID-like, putative</fullName>
    </submittedName>
</protein>
<dbReference type="InterPro" id="IPR000814">
    <property type="entry name" value="TBP"/>
</dbReference>
<dbReference type="GO" id="GO:0003677">
    <property type="term" value="F:DNA binding"/>
    <property type="evidence" value="ECO:0007669"/>
    <property type="project" value="UniProtKB-KW"/>
</dbReference>
<name>A0A1A8W5Q7_PLAOA</name>
<evidence type="ECO:0000256" key="3">
    <source>
        <dbReference type="ARBA" id="ARBA00023163"/>
    </source>
</evidence>
<feature type="compositionally biased region" description="Basic and acidic residues" evidence="4">
    <location>
        <begin position="161"/>
        <end position="172"/>
    </location>
</feature>
<organism evidence="6 7">
    <name type="scientific">Plasmodium ovale curtisi</name>
    <dbReference type="NCBI Taxonomy" id="864141"/>
    <lineage>
        <taxon>Eukaryota</taxon>
        <taxon>Sar</taxon>
        <taxon>Alveolata</taxon>
        <taxon>Apicomplexa</taxon>
        <taxon>Aconoidasida</taxon>
        <taxon>Haemosporida</taxon>
        <taxon>Plasmodiidae</taxon>
        <taxon>Plasmodium</taxon>
        <taxon>Plasmodium (Plasmodium)</taxon>
    </lineage>
</organism>
<dbReference type="GO" id="GO:0006352">
    <property type="term" value="P:DNA-templated transcription initiation"/>
    <property type="evidence" value="ECO:0007669"/>
    <property type="project" value="InterPro"/>
</dbReference>
<dbReference type="SUPFAM" id="SSF55945">
    <property type="entry name" value="TATA-box binding protein-like"/>
    <property type="match status" value="2"/>
</dbReference>
<feature type="region of interest" description="Disordered" evidence="4">
    <location>
        <begin position="109"/>
        <end position="133"/>
    </location>
</feature>
<keyword evidence="3" id="KW-0804">Transcription</keyword>
<keyword evidence="5" id="KW-1133">Transmembrane helix</keyword>
<evidence type="ECO:0000313" key="7">
    <source>
        <dbReference type="Proteomes" id="UP000078560"/>
    </source>
</evidence>
<comment type="similarity">
    <text evidence="1">Belongs to the TBP family.</text>
</comment>
<dbReference type="EMBL" id="FLQU01000563">
    <property type="protein sequence ID" value="SBS87337.1"/>
    <property type="molecule type" value="Genomic_DNA"/>
</dbReference>
<feature type="transmembrane region" description="Helical" evidence="5">
    <location>
        <begin position="263"/>
        <end position="284"/>
    </location>
</feature>
<reference evidence="7" key="1">
    <citation type="submission" date="2016-05" db="EMBL/GenBank/DDBJ databases">
        <authorList>
            <person name="Naeem Raeece"/>
        </authorList>
    </citation>
    <scope>NUCLEOTIDE SEQUENCE [LARGE SCALE GENOMIC DNA]</scope>
</reference>
<dbReference type="PANTHER" id="PTHR10126">
    <property type="entry name" value="TATA-BOX BINDING PROTEIN"/>
    <property type="match status" value="1"/>
</dbReference>
<dbReference type="Pfam" id="PF00352">
    <property type="entry name" value="TBP"/>
    <property type="match status" value="1"/>
</dbReference>
<feature type="region of interest" description="Disordered" evidence="4">
    <location>
        <begin position="149"/>
        <end position="175"/>
    </location>
</feature>
<keyword evidence="5" id="KW-0812">Transmembrane</keyword>
<dbReference type="InterPro" id="IPR012295">
    <property type="entry name" value="TBP_dom_sf"/>
</dbReference>
<evidence type="ECO:0000256" key="2">
    <source>
        <dbReference type="ARBA" id="ARBA00023125"/>
    </source>
</evidence>
<evidence type="ECO:0000256" key="4">
    <source>
        <dbReference type="SAM" id="MobiDB-lite"/>
    </source>
</evidence>
<dbReference type="Gene3D" id="3.30.310.10">
    <property type="entry name" value="TATA-Binding Protein"/>
    <property type="match status" value="2"/>
</dbReference>
<evidence type="ECO:0000313" key="6">
    <source>
        <dbReference type="EMBL" id="SBS87337.1"/>
    </source>
</evidence>
<keyword evidence="2" id="KW-0238">DNA-binding</keyword>
<proteinExistence type="inferred from homology"/>
<evidence type="ECO:0000256" key="1">
    <source>
        <dbReference type="ARBA" id="ARBA00005560"/>
    </source>
</evidence>